<name>A0A4Q5LAD4_9BACT</name>
<evidence type="ECO:0000256" key="1">
    <source>
        <dbReference type="ARBA" id="ARBA00023125"/>
    </source>
</evidence>
<dbReference type="SUPFAM" id="SSF51215">
    <property type="entry name" value="Regulatory protein AraC"/>
    <property type="match status" value="1"/>
</dbReference>
<dbReference type="RefSeq" id="WP_129921396.1">
    <property type="nucleotide sequence ID" value="NZ_SEWE01000023.1"/>
</dbReference>
<dbReference type="AlphaFoldDB" id="A0A4Q5LAD4"/>
<keyword evidence="1" id="KW-0238">DNA-binding</keyword>
<organism evidence="2 3">
    <name type="scientific">Hymenobacter persicinus</name>
    <dbReference type="NCBI Taxonomy" id="2025506"/>
    <lineage>
        <taxon>Bacteria</taxon>
        <taxon>Pseudomonadati</taxon>
        <taxon>Bacteroidota</taxon>
        <taxon>Cytophagia</taxon>
        <taxon>Cytophagales</taxon>
        <taxon>Hymenobacteraceae</taxon>
        <taxon>Hymenobacter</taxon>
    </lineage>
</organism>
<keyword evidence="3" id="KW-1185">Reference proteome</keyword>
<dbReference type="EMBL" id="SEWE01000023">
    <property type="protein sequence ID" value="RYU78902.1"/>
    <property type="molecule type" value="Genomic_DNA"/>
</dbReference>
<proteinExistence type="predicted"/>
<sequence length="143" mass="15797">MNPSQHHPPAEPAFLKAIRLLNTADGGCTFQTGWLPTQTQWAVSTCFAETQVHHEHRPHAAPRTQYVVTLQGRLRFRVSNGATFLLEPGIILVAKDVSGPGHTWDLIEGPTWERLYLPFAADANDHFIADDGPVAAGQPQQLR</sequence>
<evidence type="ECO:0008006" key="4">
    <source>
        <dbReference type="Google" id="ProtNLM"/>
    </source>
</evidence>
<accession>A0A4Q5LAD4</accession>
<dbReference type="InterPro" id="IPR037923">
    <property type="entry name" value="HTH-like"/>
</dbReference>
<evidence type="ECO:0000313" key="3">
    <source>
        <dbReference type="Proteomes" id="UP000294155"/>
    </source>
</evidence>
<dbReference type="Proteomes" id="UP000294155">
    <property type="component" value="Unassembled WGS sequence"/>
</dbReference>
<evidence type="ECO:0000313" key="2">
    <source>
        <dbReference type="EMBL" id="RYU78902.1"/>
    </source>
</evidence>
<protein>
    <recommendedName>
        <fullName evidence="4">Cupin domain-containing protein</fullName>
    </recommendedName>
</protein>
<reference evidence="2 3" key="1">
    <citation type="submission" date="2019-02" db="EMBL/GenBank/DDBJ databases">
        <title>Bacterial novel species isolated from soil.</title>
        <authorList>
            <person name="Jung H.-Y."/>
        </authorList>
    </citation>
    <scope>NUCLEOTIDE SEQUENCE [LARGE SCALE GENOMIC DNA]</scope>
    <source>
        <strain evidence="2 3">1-3-3-3</strain>
    </source>
</reference>
<gene>
    <name evidence="2" type="ORF">EWM57_12010</name>
</gene>
<dbReference type="GO" id="GO:0003677">
    <property type="term" value="F:DNA binding"/>
    <property type="evidence" value="ECO:0007669"/>
    <property type="project" value="UniProtKB-KW"/>
</dbReference>
<dbReference type="OrthoDB" id="4205621at2"/>
<comment type="caution">
    <text evidence="2">The sequence shown here is derived from an EMBL/GenBank/DDBJ whole genome shotgun (WGS) entry which is preliminary data.</text>
</comment>